<dbReference type="InterPro" id="IPR025988">
    <property type="entry name" value="YWFCY_dom"/>
</dbReference>
<evidence type="ECO:0000256" key="8">
    <source>
        <dbReference type="SAM" id="Phobius"/>
    </source>
</evidence>
<feature type="transmembrane region" description="Helical" evidence="8">
    <location>
        <begin position="64"/>
        <end position="81"/>
    </location>
</feature>
<dbReference type="SUPFAM" id="SSF52540">
    <property type="entry name" value="P-loop containing nucleoside triphosphate hydrolases"/>
    <property type="match status" value="1"/>
</dbReference>
<organism evidence="10 11">
    <name type="scientific">Pedobacter frigoris</name>
    <dbReference type="NCBI Taxonomy" id="2571272"/>
    <lineage>
        <taxon>Bacteria</taxon>
        <taxon>Pseudomonadati</taxon>
        <taxon>Bacteroidota</taxon>
        <taxon>Sphingobacteriia</taxon>
        <taxon>Sphingobacteriales</taxon>
        <taxon>Sphingobacteriaceae</taxon>
        <taxon>Pedobacter</taxon>
    </lineage>
</organism>
<dbReference type="PANTHER" id="PTHR37937:SF1">
    <property type="entry name" value="CONJUGATIVE TRANSFER: DNA TRANSPORT"/>
    <property type="match status" value="1"/>
</dbReference>
<evidence type="ECO:0000313" key="10">
    <source>
        <dbReference type="EMBL" id="TKC04211.1"/>
    </source>
</evidence>
<dbReference type="CDD" id="cd01127">
    <property type="entry name" value="TrwB_TraG_TraD_VirD4"/>
    <property type="match status" value="1"/>
</dbReference>
<feature type="domain" description="YWFCY" evidence="9">
    <location>
        <begin position="5"/>
        <end position="148"/>
    </location>
</feature>
<keyword evidence="6 8" id="KW-0472">Membrane</keyword>
<comment type="caution">
    <text evidence="10">The sequence shown here is derived from an EMBL/GenBank/DDBJ whole genome shotgun (WGS) entry which is preliminary data.</text>
</comment>
<evidence type="ECO:0000256" key="3">
    <source>
        <dbReference type="ARBA" id="ARBA00022475"/>
    </source>
</evidence>
<dbReference type="Gene3D" id="3.40.50.300">
    <property type="entry name" value="P-loop containing nucleotide triphosphate hydrolases"/>
    <property type="match status" value="1"/>
</dbReference>
<feature type="compositionally biased region" description="Basic residues" evidence="7">
    <location>
        <begin position="676"/>
        <end position="692"/>
    </location>
</feature>
<dbReference type="NCBIfam" id="NF041326">
    <property type="entry name" value="Bacteroid_MobC"/>
    <property type="match status" value="1"/>
</dbReference>
<feature type="transmembrane region" description="Helical" evidence="8">
    <location>
        <begin position="19"/>
        <end position="37"/>
    </location>
</feature>
<dbReference type="Pfam" id="PF14293">
    <property type="entry name" value="YWFCY"/>
    <property type="match status" value="1"/>
</dbReference>
<evidence type="ECO:0000256" key="1">
    <source>
        <dbReference type="ARBA" id="ARBA00004651"/>
    </source>
</evidence>
<feature type="compositionally biased region" description="Polar residues" evidence="7">
    <location>
        <begin position="659"/>
        <end position="668"/>
    </location>
</feature>
<dbReference type="EMBL" id="SWBQ01000005">
    <property type="protein sequence ID" value="TKC04211.1"/>
    <property type="molecule type" value="Genomic_DNA"/>
</dbReference>
<feature type="transmembrane region" description="Helical" evidence="8">
    <location>
        <begin position="310"/>
        <end position="326"/>
    </location>
</feature>
<gene>
    <name evidence="10" type="ORF">FA047_16565</name>
</gene>
<comment type="similarity">
    <text evidence="2">Belongs to the VirD4/TraG family.</text>
</comment>
<keyword evidence="3" id="KW-1003">Cell membrane</keyword>
<dbReference type="InterPro" id="IPR051539">
    <property type="entry name" value="T4SS-coupling_protein"/>
</dbReference>
<dbReference type="GO" id="GO:0005886">
    <property type="term" value="C:plasma membrane"/>
    <property type="evidence" value="ECO:0007669"/>
    <property type="project" value="UniProtKB-SubCell"/>
</dbReference>
<comment type="subcellular location">
    <subcellularLocation>
        <location evidence="1">Cell membrane</location>
        <topology evidence="1">Multi-pass membrane protein</topology>
    </subcellularLocation>
</comment>
<keyword evidence="11" id="KW-1185">Reference proteome</keyword>
<dbReference type="PANTHER" id="PTHR37937">
    <property type="entry name" value="CONJUGATIVE TRANSFER: DNA TRANSPORT"/>
    <property type="match status" value="1"/>
</dbReference>
<evidence type="ECO:0000256" key="2">
    <source>
        <dbReference type="ARBA" id="ARBA00008806"/>
    </source>
</evidence>
<evidence type="ECO:0000259" key="9">
    <source>
        <dbReference type="Pfam" id="PF14293"/>
    </source>
</evidence>
<evidence type="ECO:0000256" key="7">
    <source>
        <dbReference type="SAM" id="MobiDB-lite"/>
    </source>
</evidence>
<sequence length="692" mass="77825">MQTGENIQALRKIADFTRLLSLVILAIHFYIFCYAAFQGWQLTAELTDNILEKISAMAVFRTELLSKSAALLLLIVSLIAAKGKKDEKIRKQTIITYLITGSLLYSISHFFLGLNTTPETIALLYIGSTSFGYLLMLAGGNLLSRLLQVNLSGDTFNKDNETFPQEERLLENEYSINLPTKYHLKGNVRNGWINIINPFRSTLLSGSAGAGKTYFYIRHVIDQHLKKGFSMLVYDFKYSDLSTMTYNKLLKYAKNYKIKPSFYVINFDDLMHRCNPLEPQGMTDITDATESARTIMLGLNREWLKKQGDFFVESAISFLTALIWYLRKYQDGKYCTLPHTIELMMTDYKRLFTVLNDEQEIQALLNPFISAWEKEEWGQLEGQIGSAKISMARLVSPKLYYVLSGNDFTLDINNPDAPKIVCLGNNPQKLQTYGAVLSLYVNRILKLVNQKDKLKCSLIFDEYPTLVADLVPTITTARSNLVSCTIGIQSIEQVKKEYGAEQANIIAGISGNIISGQVTGDSAKKLSETFGKIVQDRQSLSINSSDTSLSKSTQLDSAIPASKIASLSSGQFVGMVADNPDQKIELKMFHAEIINDHAAIKAEEDLYKPLPKIRAVTDEEIQENYRKIKADIQDLIAGELAKILPAVTEQEAKKEKENQGQPTANESPRQVEKKVSPKHRKTPKREKKSLSL</sequence>
<dbReference type="RefSeq" id="WP_136837204.1">
    <property type="nucleotide sequence ID" value="NZ_SWBQ01000005.1"/>
</dbReference>
<feature type="transmembrane region" description="Helical" evidence="8">
    <location>
        <begin position="120"/>
        <end position="143"/>
    </location>
</feature>
<feature type="transmembrane region" description="Helical" evidence="8">
    <location>
        <begin position="93"/>
        <end position="114"/>
    </location>
</feature>
<dbReference type="Pfam" id="PF02534">
    <property type="entry name" value="T4SS-DNA_transf"/>
    <property type="match status" value="1"/>
</dbReference>
<keyword evidence="5 8" id="KW-1133">Transmembrane helix</keyword>
<dbReference type="InterPro" id="IPR027417">
    <property type="entry name" value="P-loop_NTPase"/>
</dbReference>
<name>A0A4U1CD58_9SPHI</name>
<feature type="region of interest" description="Disordered" evidence="7">
    <location>
        <begin position="650"/>
        <end position="692"/>
    </location>
</feature>
<accession>A0A4U1CD58</accession>
<reference evidence="10 11" key="1">
    <citation type="submission" date="2019-04" db="EMBL/GenBank/DDBJ databases">
        <title>Pedobacter sp. RP-3-15 sp. nov., isolated from Arctic soil.</title>
        <authorList>
            <person name="Dahal R.H."/>
            <person name="Kim D.-U."/>
        </authorList>
    </citation>
    <scope>NUCLEOTIDE SEQUENCE [LARGE SCALE GENOMIC DNA]</scope>
    <source>
        <strain evidence="10 11">RP-3-15</strain>
    </source>
</reference>
<evidence type="ECO:0000256" key="4">
    <source>
        <dbReference type="ARBA" id="ARBA00022692"/>
    </source>
</evidence>
<dbReference type="AlphaFoldDB" id="A0A4U1CD58"/>
<dbReference type="OrthoDB" id="102453at2"/>
<protein>
    <submittedName>
        <fullName evidence="10">Conjugal transfer protein TraG</fullName>
    </submittedName>
</protein>
<dbReference type="Proteomes" id="UP000307244">
    <property type="component" value="Unassembled WGS sequence"/>
</dbReference>
<evidence type="ECO:0000256" key="6">
    <source>
        <dbReference type="ARBA" id="ARBA00023136"/>
    </source>
</evidence>
<evidence type="ECO:0000256" key="5">
    <source>
        <dbReference type="ARBA" id="ARBA00022989"/>
    </source>
</evidence>
<dbReference type="InterPro" id="IPR003688">
    <property type="entry name" value="TraG/VirD4"/>
</dbReference>
<evidence type="ECO:0000313" key="11">
    <source>
        <dbReference type="Proteomes" id="UP000307244"/>
    </source>
</evidence>
<keyword evidence="4 8" id="KW-0812">Transmembrane</keyword>
<proteinExistence type="inferred from homology"/>